<sequence length="104" mass="11686">ALEALEVATTPFARDRQEVLRAQAALREALAEQPAQQEPVAVVSGYYGGQCVILPIDPARIFNSNTAFYTAPPQRKPPQFPTMLRKMWSGAEVQKWINENWEQS</sequence>
<reference evidence="1" key="1">
    <citation type="submission" date="2020-05" db="EMBL/GenBank/DDBJ databases">
        <authorList>
            <person name="Chiriac C."/>
            <person name="Salcher M."/>
            <person name="Ghai R."/>
            <person name="Kavagutti S V."/>
        </authorList>
    </citation>
    <scope>NUCLEOTIDE SEQUENCE</scope>
</reference>
<proteinExistence type="predicted"/>
<evidence type="ECO:0000313" key="1">
    <source>
        <dbReference type="EMBL" id="CAB5224463.1"/>
    </source>
</evidence>
<protein>
    <submittedName>
        <fullName evidence="1">Uncharacterized protein</fullName>
    </submittedName>
</protein>
<dbReference type="EMBL" id="LR798328">
    <property type="protein sequence ID" value="CAB5224463.1"/>
    <property type="molecule type" value="Genomic_DNA"/>
</dbReference>
<name>A0A6J7X2L3_9CAUD</name>
<feature type="non-terminal residue" evidence="1">
    <location>
        <position position="1"/>
    </location>
</feature>
<gene>
    <name evidence="1" type="ORF">UFOVP734_85</name>
</gene>
<accession>A0A6J7X2L3</accession>
<organism evidence="1">
    <name type="scientific">uncultured Caudovirales phage</name>
    <dbReference type="NCBI Taxonomy" id="2100421"/>
    <lineage>
        <taxon>Viruses</taxon>
        <taxon>Duplodnaviria</taxon>
        <taxon>Heunggongvirae</taxon>
        <taxon>Uroviricota</taxon>
        <taxon>Caudoviricetes</taxon>
        <taxon>Peduoviridae</taxon>
        <taxon>Maltschvirus</taxon>
        <taxon>Maltschvirus maltsch</taxon>
    </lineage>
</organism>